<proteinExistence type="predicted"/>
<dbReference type="OrthoDB" id="425681at2759"/>
<evidence type="ECO:0000313" key="2">
    <source>
        <dbReference type="EMBL" id="GBP32264.1"/>
    </source>
</evidence>
<accession>A0A4C1V2F5</accession>
<sequence>MDELLVKCFLHANDQVILAPFKYELQEMVTKLDDSVKKSVMKVNIRKTKMSERGESTTECEDQRGRDAISAVCIMCEVSRKDRCRSSDVRERCGSKEDVVTRVERDEGTNFMSKREKSWTKASCRPPAAHSGQAGERPSPVIPPRTPEKKDLDG</sequence>
<dbReference type="AlphaFoldDB" id="A0A4C1V2F5"/>
<gene>
    <name evidence="2" type="ORF">EVAR_86096_1</name>
</gene>
<evidence type="ECO:0008006" key="4">
    <source>
        <dbReference type="Google" id="ProtNLM"/>
    </source>
</evidence>
<dbReference type="Proteomes" id="UP000299102">
    <property type="component" value="Unassembled WGS sequence"/>
</dbReference>
<feature type="region of interest" description="Disordered" evidence="1">
    <location>
        <begin position="104"/>
        <end position="154"/>
    </location>
</feature>
<organism evidence="2 3">
    <name type="scientific">Eumeta variegata</name>
    <name type="common">Bagworm moth</name>
    <name type="synonym">Eumeta japonica</name>
    <dbReference type="NCBI Taxonomy" id="151549"/>
    <lineage>
        <taxon>Eukaryota</taxon>
        <taxon>Metazoa</taxon>
        <taxon>Ecdysozoa</taxon>
        <taxon>Arthropoda</taxon>
        <taxon>Hexapoda</taxon>
        <taxon>Insecta</taxon>
        <taxon>Pterygota</taxon>
        <taxon>Neoptera</taxon>
        <taxon>Endopterygota</taxon>
        <taxon>Lepidoptera</taxon>
        <taxon>Glossata</taxon>
        <taxon>Ditrysia</taxon>
        <taxon>Tineoidea</taxon>
        <taxon>Psychidae</taxon>
        <taxon>Oiketicinae</taxon>
        <taxon>Eumeta</taxon>
    </lineage>
</organism>
<protein>
    <recommendedName>
        <fullName evidence="4">Reverse transcriptase domain-containing protein</fullName>
    </recommendedName>
</protein>
<dbReference type="EMBL" id="BGZK01000257">
    <property type="protein sequence ID" value="GBP32264.1"/>
    <property type="molecule type" value="Genomic_DNA"/>
</dbReference>
<reference evidence="2 3" key="1">
    <citation type="journal article" date="2019" name="Commun. Biol.">
        <title>The bagworm genome reveals a unique fibroin gene that provides high tensile strength.</title>
        <authorList>
            <person name="Kono N."/>
            <person name="Nakamura H."/>
            <person name="Ohtoshi R."/>
            <person name="Tomita M."/>
            <person name="Numata K."/>
            <person name="Arakawa K."/>
        </authorList>
    </citation>
    <scope>NUCLEOTIDE SEQUENCE [LARGE SCALE GENOMIC DNA]</scope>
</reference>
<evidence type="ECO:0000256" key="1">
    <source>
        <dbReference type="SAM" id="MobiDB-lite"/>
    </source>
</evidence>
<keyword evidence="3" id="KW-1185">Reference proteome</keyword>
<comment type="caution">
    <text evidence="2">The sequence shown here is derived from an EMBL/GenBank/DDBJ whole genome shotgun (WGS) entry which is preliminary data.</text>
</comment>
<evidence type="ECO:0000313" key="3">
    <source>
        <dbReference type="Proteomes" id="UP000299102"/>
    </source>
</evidence>
<name>A0A4C1V2F5_EUMVA</name>
<feature type="compositionally biased region" description="Basic and acidic residues" evidence="1">
    <location>
        <begin position="104"/>
        <end position="119"/>
    </location>
</feature>